<dbReference type="InterPro" id="IPR013785">
    <property type="entry name" value="Aldolase_TIM"/>
</dbReference>
<protein>
    <recommendedName>
        <fullName evidence="5">Ribulose-phosphate 3-epimerase</fullName>
    </recommendedName>
</protein>
<name>A0A2M7YL00_9BACT</name>
<reference evidence="4" key="1">
    <citation type="submission" date="2017-09" db="EMBL/GenBank/DDBJ databases">
        <title>Depth-based differentiation of microbial function through sediment-hosted aquifers and enrichment of novel symbionts in the deep terrestrial subsurface.</title>
        <authorList>
            <person name="Probst A.J."/>
            <person name="Ladd B."/>
            <person name="Jarett J.K."/>
            <person name="Geller-Mcgrath D.E."/>
            <person name="Sieber C.M.K."/>
            <person name="Emerson J.B."/>
            <person name="Anantharaman K."/>
            <person name="Thomas B.C."/>
            <person name="Malmstrom R."/>
            <person name="Stieglmeier M."/>
            <person name="Klingl A."/>
            <person name="Woyke T."/>
            <person name="Ryan C.M."/>
            <person name="Banfield J.F."/>
        </authorList>
    </citation>
    <scope>NUCLEOTIDE SEQUENCE [LARGE SCALE GENOMIC DNA]</scope>
</reference>
<accession>A0A2M7YL00</accession>
<dbReference type="GO" id="GO:0016857">
    <property type="term" value="F:racemase and epimerase activity, acting on carbohydrates and derivatives"/>
    <property type="evidence" value="ECO:0007669"/>
    <property type="project" value="InterPro"/>
</dbReference>
<evidence type="ECO:0000256" key="2">
    <source>
        <dbReference type="ARBA" id="ARBA00023235"/>
    </source>
</evidence>
<dbReference type="EMBL" id="PFWH01000011">
    <property type="protein sequence ID" value="PJA63668.1"/>
    <property type="molecule type" value="Genomic_DNA"/>
</dbReference>
<dbReference type="Proteomes" id="UP000229026">
    <property type="component" value="Unassembled WGS sequence"/>
</dbReference>
<sequence>MAEIVPAIIAKDFEELKDKIKKVEPFVNWVQLDVMDGKFAPEKTWPYICHPELVSGSQNGREMPKQVRHDRIKLLKELNTKLNLEAHLMVEEPEKEIGGWIDSGVKRILVHVEAIKNDLRRTIYDLRKKCNEHGVELGLVLNLETPIDVLNDLSEFFPPRDFDGELSRTADPSRAENHKSLFLIQLMSIAQIGYHGHYFDEKVIPKIKALKKRRPGVRIAVDGGINKETAKMALSAGADILVAGSAIFNNGNIEAAVKDLRDIHENKIQ</sequence>
<proteinExistence type="predicted"/>
<dbReference type="GO" id="GO:0046872">
    <property type="term" value="F:metal ion binding"/>
    <property type="evidence" value="ECO:0007669"/>
    <property type="project" value="UniProtKB-KW"/>
</dbReference>
<evidence type="ECO:0000313" key="4">
    <source>
        <dbReference type="Proteomes" id="UP000229026"/>
    </source>
</evidence>
<dbReference type="AlphaFoldDB" id="A0A2M7YL00"/>
<evidence type="ECO:0008006" key="5">
    <source>
        <dbReference type="Google" id="ProtNLM"/>
    </source>
</evidence>
<keyword evidence="1" id="KW-0479">Metal-binding</keyword>
<dbReference type="PANTHER" id="PTHR11749">
    <property type="entry name" value="RIBULOSE-5-PHOSPHATE-3-EPIMERASE"/>
    <property type="match status" value="1"/>
</dbReference>
<dbReference type="Pfam" id="PF00834">
    <property type="entry name" value="Ribul_P_3_epim"/>
    <property type="match status" value="2"/>
</dbReference>
<dbReference type="Gene3D" id="3.20.20.70">
    <property type="entry name" value="Aldolase class I"/>
    <property type="match status" value="1"/>
</dbReference>
<dbReference type="GO" id="GO:0005975">
    <property type="term" value="P:carbohydrate metabolic process"/>
    <property type="evidence" value="ECO:0007669"/>
    <property type="project" value="InterPro"/>
</dbReference>
<dbReference type="InterPro" id="IPR000056">
    <property type="entry name" value="Ribul_P_3_epim-like"/>
</dbReference>
<evidence type="ECO:0000313" key="3">
    <source>
        <dbReference type="EMBL" id="PJA63668.1"/>
    </source>
</evidence>
<gene>
    <name evidence="3" type="ORF">CO161_00335</name>
</gene>
<keyword evidence="2" id="KW-0413">Isomerase</keyword>
<organism evidence="3 4">
    <name type="scientific">Candidatus Portnoybacteria bacterium CG_4_9_14_3_um_filter_44_9</name>
    <dbReference type="NCBI Taxonomy" id="1974806"/>
    <lineage>
        <taxon>Bacteria</taxon>
        <taxon>Candidatus Portnoyibacteriota</taxon>
    </lineage>
</organism>
<comment type="caution">
    <text evidence="3">The sequence shown here is derived from an EMBL/GenBank/DDBJ whole genome shotgun (WGS) entry which is preliminary data.</text>
</comment>
<dbReference type="SUPFAM" id="SSF51366">
    <property type="entry name" value="Ribulose-phoshate binding barrel"/>
    <property type="match status" value="1"/>
</dbReference>
<evidence type="ECO:0000256" key="1">
    <source>
        <dbReference type="ARBA" id="ARBA00022723"/>
    </source>
</evidence>
<dbReference type="InterPro" id="IPR011060">
    <property type="entry name" value="RibuloseP-bd_barrel"/>
</dbReference>